<dbReference type="GO" id="GO:0055085">
    <property type="term" value="P:transmembrane transport"/>
    <property type="evidence" value="ECO:0007669"/>
    <property type="project" value="UniProtKB-ARBA"/>
</dbReference>
<accession>A0A242A4E7</accession>
<keyword evidence="6" id="KW-0571">Peptide transport</keyword>
<evidence type="ECO:0000313" key="9">
    <source>
        <dbReference type="EMBL" id="OTN75483.1"/>
    </source>
</evidence>
<sequence length="335" mass="37514">MMNNLLEISQLYKSFSNHGEMILRGINLTIKEGESVAVVGESGCGKTTLGKVIVDIHQPTSGTVSYRGKNIREMNKKEYREYRLKVQMVQQDSFAALNPYKTIYQSLKAPIVAHKIVKSEQEARKTVSALLEDVGLTPTSHFIDKYPHQLSGGQRQRILIARAISVKPEIIVADEPVSMVDVSLRISLLKLLRKMNEKYGISFVYITHDLATARYISDDGKLIVMYLGEIVELADITEATSNPLHPYFRALIAAVPKGINIGHQQMPALPLKGVDIPNIKQLPKGCIFHPRCIYAKETCSQNKPLLRNCNNTEVACFFAEEIDNLQQENEIGHPV</sequence>
<dbReference type="EMBL" id="NGKU01000001">
    <property type="protein sequence ID" value="OTN75483.1"/>
    <property type="molecule type" value="Genomic_DNA"/>
</dbReference>
<evidence type="ECO:0000256" key="5">
    <source>
        <dbReference type="ARBA" id="ARBA00022840"/>
    </source>
</evidence>
<dbReference type="GO" id="GO:0016887">
    <property type="term" value="F:ATP hydrolysis activity"/>
    <property type="evidence" value="ECO:0007669"/>
    <property type="project" value="InterPro"/>
</dbReference>
<keyword evidence="3" id="KW-0813">Transport</keyword>
<gene>
    <name evidence="9" type="ORF">A5886_000553</name>
</gene>
<dbReference type="Pfam" id="PF00005">
    <property type="entry name" value="ABC_tran"/>
    <property type="match status" value="1"/>
</dbReference>
<dbReference type="PANTHER" id="PTHR43776:SF7">
    <property type="entry name" value="D,D-DIPEPTIDE TRANSPORT ATP-BINDING PROTEIN DDPF-RELATED"/>
    <property type="match status" value="1"/>
</dbReference>
<evidence type="ECO:0000256" key="3">
    <source>
        <dbReference type="ARBA" id="ARBA00022448"/>
    </source>
</evidence>
<evidence type="ECO:0000259" key="8">
    <source>
        <dbReference type="PROSITE" id="PS50893"/>
    </source>
</evidence>
<evidence type="ECO:0000256" key="7">
    <source>
        <dbReference type="ARBA" id="ARBA00022927"/>
    </source>
</evidence>
<evidence type="ECO:0000256" key="2">
    <source>
        <dbReference type="ARBA" id="ARBA00005417"/>
    </source>
</evidence>
<keyword evidence="5" id="KW-0067">ATP-binding</keyword>
<dbReference type="InterPro" id="IPR003439">
    <property type="entry name" value="ABC_transporter-like_ATP-bd"/>
</dbReference>
<organism evidence="9 10">
    <name type="scientific">Candidatus Enterococcus testudinis</name>
    <dbReference type="NCBI Taxonomy" id="1834191"/>
    <lineage>
        <taxon>Bacteria</taxon>
        <taxon>Bacillati</taxon>
        <taxon>Bacillota</taxon>
        <taxon>Bacilli</taxon>
        <taxon>Lactobacillales</taxon>
        <taxon>Enterococcaceae</taxon>
        <taxon>Enterococcus</taxon>
    </lineage>
</organism>
<dbReference type="SUPFAM" id="SSF52540">
    <property type="entry name" value="P-loop containing nucleoside triphosphate hydrolases"/>
    <property type="match status" value="1"/>
</dbReference>
<proteinExistence type="inferred from homology"/>
<evidence type="ECO:0000256" key="4">
    <source>
        <dbReference type="ARBA" id="ARBA00022741"/>
    </source>
</evidence>
<dbReference type="CDD" id="cd03257">
    <property type="entry name" value="ABC_NikE_OppD_transporters"/>
    <property type="match status" value="1"/>
</dbReference>
<reference evidence="9 10" key="1">
    <citation type="submission" date="2017-05" db="EMBL/GenBank/DDBJ databases">
        <title>The Genome Sequence of Enterococcus sp. 8G7_MSG3316.</title>
        <authorList>
            <consortium name="The Broad Institute Genomics Platform"/>
            <consortium name="The Broad Institute Genomic Center for Infectious Diseases"/>
            <person name="Earl A."/>
            <person name="Manson A."/>
            <person name="Schwartman J."/>
            <person name="Gilmore M."/>
            <person name="Abouelleil A."/>
            <person name="Cao P."/>
            <person name="Chapman S."/>
            <person name="Cusick C."/>
            <person name="Shea T."/>
            <person name="Young S."/>
            <person name="Neafsey D."/>
            <person name="Nusbaum C."/>
            <person name="Birren B."/>
        </authorList>
    </citation>
    <scope>NUCLEOTIDE SEQUENCE [LARGE SCALE GENOMIC DNA]</scope>
    <source>
        <strain evidence="9 10">8G7_MSG3316</strain>
    </source>
</reference>
<dbReference type="PROSITE" id="PS50893">
    <property type="entry name" value="ABC_TRANSPORTER_2"/>
    <property type="match status" value="1"/>
</dbReference>
<protein>
    <recommendedName>
        <fullName evidence="8">ABC transporter domain-containing protein</fullName>
    </recommendedName>
</protein>
<comment type="similarity">
    <text evidence="2">Belongs to the ABC transporter superfamily.</text>
</comment>
<name>A0A242A4E7_9ENTE</name>
<evidence type="ECO:0000256" key="1">
    <source>
        <dbReference type="ARBA" id="ARBA00004202"/>
    </source>
</evidence>
<dbReference type="InterPro" id="IPR013563">
    <property type="entry name" value="Oligopep_ABC_C"/>
</dbReference>
<dbReference type="InterPro" id="IPR050319">
    <property type="entry name" value="ABC_transp_ATP-bind"/>
</dbReference>
<comment type="subcellular location">
    <subcellularLocation>
        <location evidence="1">Cell membrane</location>
        <topology evidence="1">Peripheral membrane protein</topology>
    </subcellularLocation>
</comment>
<keyword evidence="7" id="KW-0653">Protein transport</keyword>
<dbReference type="InterPro" id="IPR003593">
    <property type="entry name" value="AAA+_ATPase"/>
</dbReference>
<dbReference type="GO" id="GO:0005524">
    <property type="term" value="F:ATP binding"/>
    <property type="evidence" value="ECO:0007669"/>
    <property type="project" value="UniProtKB-KW"/>
</dbReference>
<comment type="caution">
    <text evidence="9">The sequence shown here is derived from an EMBL/GenBank/DDBJ whole genome shotgun (WGS) entry which is preliminary data.</text>
</comment>
<dbReference type="NCBIfam" id="TIGR01727">
    <property type="entry name" value="oligo_HPY"/>
    <property type="match status" value="1"/>
</dbReference>
<dbReference type="GO" id="GO:0015833">
    <property type="term" value="P:peptide transport"/>
    <property type="evidence" value="ECO:0007669"/>
    <property type="project" value="UniProtKB-KW"/>
</dbReference>
<dbReference type="Gene3D" id="3.40.50.300">
    <property type="entry name" value="P-loop containing nucleotide triphosphate hydrolases"/>
    <property type="match status" value="1"/>
</dbReference>
<dbReference type="PROSITE" id="PS00211">
    <property type="entry name" value="ABC_TRANSPORTER_1"/>
    <property type="match status" value="1"/>
</dbReference>
<dbReference type="InterPro" id="IPR017871">
    <property type="entry name" value="ABC_transporter-like_CS"/>
</dbReference>
<keyword evidence="10" id="KW-1185">Reference proteome</keyword>
<dbReference type="GO" id="GO:0015031">
    <property type="term" value="P:protein transport"/>
    <property type="evidence" value="ECO:0007669"/>
    <property type="project" value="UniProtKB-KW"/>
</dbReference>
<evidence type="ECO:0000256" key="6">
    <source>
        <dbReference type="ARBA" id="ARBA00022856"/>
    </source>
</evidence>
<dbReference type="SMART" id="SM00382">
    <property type="entry name" value="AAA"/>
    <property type="match status" value="1"/>
</dbReference>
<evidence type="ECO:0000313" key="10">
    <source>
        <dbReference type="Proteomes" id="UP000195043"/>
    </source>
</evidence>
<dbReference type="InterPro" id="IPR027417">
    <property type="entry name" value="P-loop_NTPase"/>
</dbReference>
<dbReference type="Proteomes" id="UP000195043">
    <property type="component" value="Unassembled WGS sequence"/>
</dbReference>
<dbReference type="GO" id="GO:0005886">
    <property type="term" value="C:plasma membrane"/>
    <property type="evidence" value="ECO:0007669"/>
    <property type="project" value="UniProtKB-SubCell"/>
</dbReference>
<feature type="domain" description="ABC transporter" evidence="8">
    <location>
        <begin position="6"/>
        <end position="252"/>
    </location>
</feature>
<dbReference type="Pfam" id="PF08352">
    <property type="entry name" value="oligo_HPY"/>
    <property type="match status" value="1"/>
</dbReference>
<dbReference type="STRING" id="1834191.A5886_000553"/>
<dbReference type="PANTHER" id="PTHR43776">
    <property type="entry name" value="TRANSPORT ATP-BINDING PROTEIN"/>
    <property type="match status" value="1"/>
</dbReference>
<keyword evidence="4" id="KW-0547">Nucleotide-binding</keyword>
<dbReference type="AlphaFoldDB" id="A0A242A4E7"/>